<evidence type="ECO:0000256" key="1">
    <source>
        <dbReference type="ARBA" id="ARBA00038454"/>
    </source>
</evidence>
<proteinExistence type="inferred from homology"/>
<evidence type="ECO:0000313" key="4">
    <source>
        <dbReference type="Proteomes" id="UP000226431"/>
    </source>
</evidence>
<dbReference type="PROSITE" id="PS01320">
    <property type="entry name" value="UPF0067"/>
    <property type="match status" value="1"/>
</dbReference>
<dbReference type="InterPro" id="IPR051330">
    <property type="entry name" value="Phosphatase_reg/MetRdx"/>
</dbReference>
<evidence type="ECO:0000313" key="3">
    <source>
        <dbReference type="EMBL" id="PHH76587.1"/>
    </source>
</evidence>
<dbReference type="SUPFAM" id="SSF55781">
    <property type="entry name" value="GAF domain-like"/>
    <property type="match status" value="1"/>
</dbReference>
<accession>A0A2C5Z6E4</accession>
<feature type="domain" description="GAF" evidence="2">
    <location>
        <begin position="15"/>
        <end position="147"/>
    </location>
</feature>
<keyword evidence="4" id="KW-1185">Reference proteome</keyword>
<comment type="caution">
    <text evidence="3">The sequence shown here is derived from an EMBL/GenBank/DDBJ whole genome shotgun (WGS) entry which is preliminary data.</text>
</comment>
<dbReference type="PANTHER" id="PTHR21021">
    <property type="entry name" value="GAF/PUTATIVE CYTOSKELETAL PROTEIN"/>
    <property type="match status" value="1"/>
</dbReference>
<dbReference type="Proteomes" id="UP000226431">
    <property type="component" value="Unassembled WGS sequence"/>
</dbReference>
<name>A0A2C5Z6E4_9HYPO</name>
<dbReference type="InterPro" id="IPR000614">
    <property type="entry name" value="FRMsr_CS"/>
</dbReference>
<dbReference type="PANTHER" id="PTHR21021:SF15">
    <property type="entry name" value="FREE METHIONINE-R-SULFOXIDE REDUCTASE"/>
    <property type="match status" value="1"/>
</dbReference>
<protein>
    <recommendedName>
        <fullName evidence="2">GAF domain-containing protein</fullName>
    </recommendedName>
</protein>
<evidence type="ECO:0000259" key="2">
    <source>
        <dbReference type="Pfam" id="PF13185"/>
    </source>
</evidence>
<comment type="similarity">
    <text evidence="1">Belongs to the free Met sulfoxide reductase family.</text>
</comment>
<dbReference type="InterPro" id="IPR029016">
    <property type="entry name" value="GAF-like_dom_sf"/>
</dbReference>
<dbReference type="OrthoDB" id="15735at2759"/>
<dbReference type="AlphaFoldDB" id="A0A2C5Z6E4"/>
<sequence>MVHADATEFANDVTKDEVYDQLLLQARALFAGQRNWVRFYVMDRSSSPPRLLLGPFQGKVACQSIELGRGVCGRAAASGETQVVDDVDEDVNHIACDSASKSEMVVPVAMGQAGRDVVAVIDIDCAAKHGFDDCDKRKLQLLAELLSESCDW</sequence>
<dbReference type="GO" id="GO:0033745">
    <property type="term" value="F:L-methionine-(R)-S-oxide reductase activity"/>
    <property type="evidence" value="ECO:0007669"/>
    <property type="project" value="TreeGrafter"/>
</dbReference>
<dbReference type="Pfam" id="PF13185">
    <property type="entry name" value="GAF_2"/>
    <property type="match status" value="1"/>
</dbReference>
<dbReference type="EMBL" id="NJES01000157">
    <property type="protein sequence ID" value="PHH76587.1"/>
    <property type="molecule type" value="Genomic_DNA"/>
</dbReference>
<gene>
    <name evidence="3" type="ORF">CDD80_1408</name>
</gene>
<reference evidence="3 4" key="1">
    <citation type="submission" date="2017-06" db="EMBL/GenBank/DDBJ databases">
        <title>Ant-infecting Ophiocordyceps genomes reveal a high diversity of potential behavioral manipulation genes and a possible major role for enterotoxins.</title>
        <authorList>
            <person name="De Bekker C."/>
            <person name="Evans H.C."/>
            <person name="Brachmann A."/>
            <person name="Hughes D.P."/>
        </authorList>
    </citation>
    <scope>NUCLEOTIDE SEQUENCE [LARGE SCALE GENOMIC DNA]</scope>
    <source>
        <strain evidence="3 4">Map16</strain>
    </source>
</reference>
<organism evidence="3 4">
    <name type="scientific">Ophiocordyceps camponoti-rufipedis</name>
    <dbReference type="NCBI Taxonomy" id="2004952"/>
    <lineage>
        <taxon>Eukaryota</taxon>
        <taxon>Fungi</taxon>
        <taxon>Dikarya</taxon>
        <taxon>Ascomycota</taxon>
        <taxon>Pezizomycotina</taxon>
        <taxon>Sordariomycetes</taxon>
        <taxon>Hypocreomycetidae</taxon>
        <taxon>Hypocreales</taxon>
        <taxon>Ophiocordycipitaceae</taxon>
        <taxon>Ophiocordyceps</taxon>
    </lineage>
</organism>
<dbReference type="Gene3D" id="3.30.450.40">
    <property type="match status" value="1"/>
</dbReference>
<dbReference type="GO" id="GO:0005829">
    <property type="term" value="C:cytosol"/>
    <property type="evidence" value="ECO:0007669"/>
    <property type="project" value="TreeGrafter"/>
</dbReference>
<dbReference type="InterPro" id="IPR003018">
    <property type="entry name" value="GAF"/>
</dbReference>
<dbReference type="STRING" id="2004952.A0A2C5Z6E4"/>